<proteinExistence type="predicted"/>
<dbReference type="Proteomes" id="UP000821866">
    <property type="component" value="Chromosome 9"/>
</dbReference>
<protein>
    <submittedName>
        <fullName evidence="2">Uncharacterized protein</fullName>
    </submittedName>
</protein>
<evidence type="ECO:0000313" key="3">
    <source>
        <dbReference type="Proteomes" id="UP000821866"/>
    </source>
</evidence>
<sequence length="197" mass="21339">MYDNNIALASTLIAVVNAVANAAADEEKEQQQLQCLLDNILSVHIYPGEDKISISRLVDEVEDKAGVFTESPGRGIGMASAMSFTHFLLFLKIGGMSCAAQHRGSHPGEGWVKVKEALIDGAATIPGSKLLQYTKGMNVCASTDFGRCAVPDYEHWILRHKSVEFDGLNKAGIFTQSAGRGIGMASEMTFMHFLLFL</sequence>
<name>A0A9J6D6W8_RHIMP</name>
<dbReference type="AlphaFoldDB" id="A0A9J6D6W8"/>
<organism evidence="2 3">
    <name type="scientific">Rhipicephalus microplus</name>
    <name type="common">Cattle tick</name>
    <name type="synonym">Boophilus microplus</name>
    <dbReference type="NCBI Taxonomy" id="6941"/>
    <lineage>
        <taxon>Eukaryota</taxon>
        <taxon>Metazoa</taxon>
        <taxon>Ecdysozoa</taxon>
        <taxon>Arthropoda</taxon>
        <taxon>Chelicerata</taxon>
        <taxon>Arachnida</taxon>
        <taxon>Acari</taxon>
        <taxon>Parasitiformes</taxon>
        <taxon>Ixodida</taxon>
        <taxon>Ixodoidea</taxon>
        <taxon>Ixodidae</taxon>
        <taxon>Rhipicephalinae</taxon>
        <taxon>Rhipicephalus</taxon>
        <taxon>Boophilus</taxon>
    </lineage>
</organism>
<keyword evidence="1" id="KW-0732">Signal</keyword>
<reference evidence="2" key="1">
    <citation type="journal article" date="2020" name="Cell">
        <title>Large-Scale Comparative Analyses of Tick Genomes Elucidate Their Genetic Diversity and Vector Capacities.</title>
        <authorList>
            <consortium name="Tick Genome and Microbiome Consortium (TIGMIC)"/>
            <person name="Jia N."/>
            <person name="Wang J."/>
            <person name="Shi W."/>
            <person name="Du L."/>
            <person name="Sun Y."/>
            <person name="Zhan W."/>
            <person name="Jiang J.F."/>
            <person name="Wang Q."/>
            <person name="Zhang B."/>
            <person name="Ji P."/>
            <person name="Bell-Sakyi L."/>
            <person name="Cui X.M."/>
            <person name="Yuan T.T."/>
            <person name="Jiang B.G."/>
            <person name="Yang W.F."/>
            <person name="Lam T.T."/>
            <person name="Chang Q.C."/>
            <person name="Ding S.J."/>
            <person name="Wang X.J."/>
            <person name="Zhu J.G."/>
            <person name="Ruan X.D."/>
            <person name="Zhao L."/>
            <person name="Wei J.T."/>
            <person name="Ye R.Z."/>
            <person name="Que T.C."/>
            <person name="Du C.H."/>
            <person name="Zhou Y.H."/>
            <person name="Cheng J.X."/>
            <person name="Dai P.F."/>
            <person name="Guo W.B."/>
            <person name="Han X.H."/>
            <person name="Huang E.J."/>
            <person name="Li L.F."/>
            <person name="Wei W."/>
            <person name="Gao Y.C."/>
            <person name="Liu J.Z."/>
            <person name="Shao H.Z."/>
            <person name="Wang X."/>
            <person name="Wang C.C."/>
            <person name="Yang T.C."/>
            <person name="Huo Q.B."/>
            <person name="Li W."/>
            <person name="Chen H.Y."/>
            <person name="Chen S.E."/>
            <person name="Zhou L.G."/>
            <person name="Ni X.B."/>
            <person name="Tian J.H."/>
            <person name="Sheng Y."/>
            <person name="Liu T."/>
            <person name="Pan Y.S."/>
            <person name="Xia L.Y."/>
            <person name="Li J."/>
            <person name="Zhao F."/>
            <person name="Cao W.C."/>
        </authorList>
    </citation>
    <scope>NUCLEOTIDE SEQUENCE</scope>
    <source>
        <strain evidence="2">Rmic-2018</strain>
    </source>
</reference>
<dbReference type="EMBL" id="JABSTU010000011">
    <property type="protein sequence ID" value="KAH8009835.1"/>
    <property type="molecule type" value="Genomic_DNA"/>
</dbReference>
<feature type="signal peptide" evidence="1">
    <location>
        <begin position="1"/>
        <end position="24"/>
    </location>
</feature>
<keyword evidence="3" id="KW-1185">Reference proteome</keyword>
<feature type="chain" id="PRO_5039931030" evidence="1">
    <location>
        <begin position="25"/>
        <end position="197"/>
    </location>
</feature>
<comment type="caution">
    <text evidence="2">The sequence shown here is derived from an EMBL/GenBank/DDBJ whole genome shotgun (WGS) entry which is preliminary data.</text>
</comment>
<accession>A0A9J6D6W8</accession>
<gene>
    <name evidence="2" type="ORF">HPB51_020183</name>
</gene>
<reference evidence="2" key="2">
    <citation type="submission" date="2021-09" db="EMBL/GenBank/DDBJ databases">
        <authorList>
            <person name="Jia N."/>
            <person name="Wang J."/>
            <person name="Shi W."/>
            <person name="Du L."/>
            <person name="Sun Y."/>
            <person name="Zhan W."/>
            <person name="Jiang J."/>
            <person name="Wang Q."/>
            <person name="Zhang B."/>
            <person name="Ji P."/>
            <person name="Sakyi L.B."/>
            <person name="Cui X."/>
            <person name="Yuan T."/>
            <person name="Jiang B."/>
            <person name="Yang W."/>
            <person name="Lam T.T.-Y."/>
            <person name="Chang Q."/>
            <person name="Ding S."/>
            <person name="Wang X."/>
            <person name="Zhu J."/>
            <person name="Ruan X."/>
            <person name="Zhao L."/>
            <person name="Wei J."/>
            <person name="Que T."/>
            <person name="Du C."/>
            <person name="Cheng J."/>
            <person name="Dai P."/>
            <person name="Han X."/>
            <person name="Huang E."/>
            <person name="Gao Y."/>
            <person name="Liu J."/>
            <person name="Shao H."/>
            <person name="Ye R."/>
            <person name="Li L."/>
            <person name="Wei W."/>
            <person name="Wang X."/>
            <person name="Wang C."/>
            <person name="Huo Q."/>
            <person name="Li W."/>
            <person name="Guo W."/>
            <person name="Chen H."/>
            <person name="Chen S."/>
            <person name="Zhou L."/>
            <person name="Zhou L."/>
            <person name="Ni X."/>
            <person name="Tian J."/>
            <person name="Zhou Y."/>
            <person name="Sheng Y."/>
            <person name="Liu T."/>
            <person name="Pan Y."/>
            <person name="Xia L."/>
            <person name="Li J."/>
            <person name="Zhao F."/>
            <person name="Cao W."/>
        </authorList>
    </citation>
    <scope>NUCLEOTIDE SEQUENCE</scope>
    <source>
        <strain evidence="2">Rmic-2018</strain>
        <tissue evidence="2">Larvae</tissue>
    </source>
</reference>
<evidence type="ECO:0000313" key="2">
    <source>
        <dbReference type="EMBL" id="KAH8009835.1"/>
    </source>
</evidence>
<evidence type="ECO:0000256" key="1">
    <source>
        <dbReference type="SAM" id="SignalP"/>
    </source>
</evidence>